<accession>A0A8H4KBR3</accession>
<dbReference type="EMBL" id="JAADJG010000421">
    <property type="protein sequence ID" value="KAF4446959.1"/>
    <property type="molecule type" value="Genomic_DNA"/>
</dbReference>
<sequence>MTPKVINLPAQATSDLHVDLAHESEVETTGKLPIPIVQHDGSSEPYHDPELVYNKDHISSDPSDERSNRVDDSVPRHWTWGYDKLKKLLSEAKGAASNEVVKFVTKHLAGTKLIFVVSKTRTGKTSILSELTGLESLQPGTTLKTGIIDDEQYLFIDTAGFGDPGQDDIETFRDSVSSLISFGPFVQVVGVLFVIGNPGTRLDQQDAKTLRWLQCFCGPDFYRNITFVTSFWDSYNERSFKQAYARMDSLREDANFAHLLDPSSSERRYHGAYLYHHGVTGGNLMPESYPGLDIEENRAERQEELKNLIRRRYAELKYKPVKLQFMKEVENKVDFVDTEAAKVLRAPAVGTTVSIVKGKCVVEAVAGSSEAPPFQFEPRPKVPQTSWTQTILEWWEIAVRAAKIYKDARMAEAAKEVSGIKRLWQGVSTWWKG</sequence>
<feature type="region of interest" description="Disordered" evidence="1">
    <location>
        <begin position="29"/>
        <end position="72"/>
    </location>
</feature>
<dbReference type="SUPFAM" id="SSF52540">
    <property type="entry name" value="P-loop containing nucleoside triphosphate hydrolases"/>
    <property type="match status" value="1"/>
</dbReference>
<dbReference type="Proteomes" id="UP000605986">
    <property type="component" value="Unassembled WGS sequence"/>
</dbReference>
<gene>
    <name evidence="2" type="ORF">F53441_9430</name>
</gene>
<protein>
    <recommendedName>
        <fullName evidence="4">G domain-containing protein</fullName>
    </recommendedName>
</protein>
<reference evidence="2" key="1">
    <citation type="submission" date="2020-01" db="EMBL/GenBank/DDBJ databases">
        <title>Identification and distribution of gene clusters putatively required for synthesis of sphingolipid metabolism inhibitors in phylogenetically diverse species of the filamentous fungus Fusarium.</title>
        <authorList>
            <person name="Kim H.-S."/>
            <person name="Busman M."/>
            <person name="Brown D.W."/>
            <person name="Divon H."/>
            <person name="Uhlig S."/>
            <person name="Proctor R.H."/>
        </authorList>
    </citation>
    <scope>NUCLEOTIDE SEQUENCE</scope>
    <source>
        <strain evidence="2">NRRL 53441</strain>
    </source>
</reference>
<evidence type="ECO:0000256" key="1">
    <source>
        <dbReference type="SAM" id="MobiDB-lite"/>
    </source>
</evidence>
<name>A0A8H4KBR3_9HYPO</name>
<keyword evidence="3" id="KW-1185">Reference proteome</keyword>
<feature type="compositionally biased region" description="Basic and acidic residues" evidence="1">
    <location>
        <begin position="41"/>
        <end position="72"/>
    </location>
</feature>
<evidence type="ECO:0000313" key="2">
    <source>
        <dbReference type="EMBL" id="KAF4446959.1"/>
    </source>
</evidence>
<comment type="caution">
    <text evidence="2">The sequence shown here is derived from an EMBL/GenBank/DDBJ whole genome shotgun (WGS) entry which is preliminary data.</text>
</comment>
<dbReference type="InterPro" id="IPR027417">
    <property type="entry name" value="P-loop_NTPase"/>
</dbReference>
<proteinExistence type="predicted"/>
<evidence type="ECO:0000313" key="3">
    <source>
        <dbReference type="Proteomes" id="UP000605986"/>
    </source>
</evidence>
<dbReference type="Gene3D" id="3.40.50.300">
    <property type="entry name" value="P-loop containing nucleotide triphosphate hydrolases"/>
    <property type="match status" value="1"/>
</dbReference>
<dbReference type="AlphaFoldDB" id="A0A8H4KBR3"/>
<evidence type="ECO:0008006" key="4">
    <source>
        <dbReference type="Google" id="ProtNLM"/>
    </source>
</evidence>
<dbReference type="OrthoDB" id="8954335at2759"/>
<organism evidence="2 3">
    <name type="scientific">Fusarium austroafricanum</name>
    <dbReference type="NCBI Taxonomy" id="2364996"/>
    <lineage>
        <taxon>Eukaryota</taxon>
        <taxon>Fungi</taxon>
        <taxon>Dikarya</taxon>
        <taxon>Ascomycota</taxon>
        <taxon>Pezizomycotina</taxon>
        <taxon>Sordariomycetes</taxon>
        <taxon>Hypocreomycetidae</taxon>
        <taxon>Hypocreales</taxon>
        <taxon>Nectriaceae</taxon>
        <taxon>Fusarium</taxon>
        <taxon>Fusarium concolor species complex</taxon>
    </lineage>
</organism>